<feature type="transmembrane region" description="Helical" evidence="1">
    <location>
        <begin position="32"/>
        <end position="59"/>
    </location>
</feature>
<evidence type="ECO:0000313" key="3">
    <source>
        <dbReference type="Proteomes" id="UP001432322"/>
    </source>
</evidence>
<dbReference type="EMBL" id="BTSY01000005">
    <property type="protein sequence ID" value="GMT30549.1"/>
    <property type="molecule type" value="Genomic_DNA"/>
</dbReference>
<keyword evidence="3" id="KW-1185">Reference proteome</keyword>
<dbReference type="AlphaFoldDB" id="A0AAV5WL96"/>
<keyword evidence="1" id="KW-0472">Membrane</keyword>
<proteinExistence type="predicted"/>
<feature type="transmembrane region" description="Helical" evidence="1">
    <location>
        <begin position="71"/>
        <end position="91"/>
    </location>
</feature>
<organism evidence="2 3">
    <name type="scientific">Pristionchus fissidentatus</name>
    <dbReference type="NCBI Taxonomy" id="1538716"/>
    <lineage>
        <taxon>Eukaryota</taxon>
        <taxon>Metazoa</taxon>
        <taxon>Ecdysozoa</taxon>
        <taxon>Nematoda</taxon>
        <taxon>Chromadorea</taxon>
        <taxon>Rhabditida</taxon>
        <taxon>Rhabditina</taxon>
        <taxon>Diplogasteromorpha</taxon>
        <taxon>Diplogasteroidea</taxon>
        <taxon>Neodiplogasteridae</taxon>
        <taxon>Pristionchus</taxon>
    </lineage>
</organism>
<feature type="non-terminal residue" evidence="2">
    <location>
        <position position="1"/>
    </location>
</feature>
<evidence type="ECO:0000256" key="1">
    <source>
        <dbReference type="SAM" id="Phobius"/>
    </source>
</evidence>
<protein>
    <submittedName>
        <fullName evidence="2">Uncharacterized protein</fullName>
    </submittedName>
</protein>
<keyword evidence="1" id="KW-1133">Transmembrane helix</keyword>
<name>A0AAV5WL96_9BILA</name>
<gene>
    <name evidence="2" type="ORF">PFISCL1PPCAC_21846</name>
</gene>
<reference evidence="2" key="1">
    <citation type="submission" date="2023-10" db="EMBL/GenBank/DDBJ databases">
        <title>Genome assembly of Pristionchus species.</title>
        <authorList>
            <person name="Yoshida K."/>
            <person name="Sommer R.J."/>
        </authorList>
    </citation>
    <scope>NUCLEOTIDE SEQUENCE</scope>
    <source>
        <strain evidence="2">RS5133</strain>
    </source>
</reference>
<dbReference type="Proteomes" id="UP001432322">
    <property type="component" value="Unassembled WGS sequence"/>
</dbReference>
<keyword evidence="1" id="KW-0812">Transmembrane</keyword>
<accession>A0AAV5WL96</accession>
<sequence>HRSLCNAISQVNIIQLENRANLQRGASLSHSFIDFCLLFSTDLGFAASFMTSFLSSFLFSSFFSPCLSTSTFSALLLAITFSSGSFLVAPVSSAVSI</sequence>
<comment type="caution">
    <text evidence="2">The sequence shown here is derived from an EMBL/GenBank/DDBJ whole genome shotgun (WGS) entry which is preliminary data.</text>
</comment>
<evidence type="ECO:0000313" key="2">
    <source>
        <dbReference type="EMBL" id="GMT30549.1"/>
    </source>
</evidence>